<reference evidence="1 2" key="1">
    <citation type="submission" date="2017-04" db="EMBL/GenBank/DDBJ databases">
        <title>Draft genome sequence of Tuber borchii Vittad., a whitish edible truffle.</title>
        <authorList>
            <consortium name="DOE Joint Genome Institute"/>
            <person name="Murat C."/>
            <person name="Kuo A."/>
            <person name="Barry K.W."/>
            <person name="Clum A."/>
            <person name="Dockter R.B."/>
            <person name="Fauchery L."/>
            <person name="Iotti M."/>
            <person name="Kohler A."/>
            <person name="Labutti K."/>
            <person name="Lindquist E.A."/>
            <person name="Lipzen A."/>
            <person name="Ohm R.A."/>
            <person name="Wang M."/>
            <person name="Grigoriev I.V."/>
            <person name="Zambonelli A."/>
            <person name="Martin F.M."/>
        </authorList>
    </citation>
    <scope>NUCLEOTIDE SEQUENCE [LARGE SCALE GENOMIC DNA]</scope>
    <source>
        <strain evidence="1 2">Tbo3840</strain>
    </source>
</reference>
<dbReference type="Proteomes" id="UP000244722">
    <property type="component" value="Unassembled WGS sequence"/>
</dbReference>
<protein>
    <submittedName>
        <fullName evidence="1">Uncharacterized protein</fullName>
    </submittedName>
</protein>
<gene>
    <name evidence="1" type="ORF">B9Z19DRAFT_1172826</name>
</gene>
<comment type="caution">
    <text evidence="1">The sequence shown here is derived from an EMBL/GenBank/DDBJ whole genome shotgun (WGS) entry which is preliminary data.</text>
</comment>
<name>A0A2T7A7U1_TUBBO</name>
<dbReference type="EMBL" id="NESQ01000007">
    <property type="protein sequence ID" value="PUU83807.1"/>
    <property type="molecule type" value="Genomic_DNA"/>
</dbReference>
<accession>A0A2T7A7U1</accession>
<keyword evidence="2" id="KW-1185">Reference proteome</keyword>
<proteinExistence type="predicted"/>
<organism evidence="1 2">
    <name type="scientific">Tuber borchii</name>
    <name type="common">White truffle</name>
    <dbReference type="NCBI Taxonomy" id="42251"/>
    <lineage>
        <taxon>Eukaryota</taxon>
        <taxon>Fungi</taxon>
        <taxon>Dikarya</taxon>
        <taxon>Ascomycota</taxon>
        <taxon>Pezizomycotina</taxon>
        <taxon>Pezizomycetes</taxon>
        <taxon>Pezizales</taxon>
        <taxon>Tuberaceae</taxon>
        <taxon>Tuber</taxon>
    </lineage>
</organism>
<dbReference type="OrthoDB" id="21470at2759"/>
<dbReference type="AlphaFoldDB" id="A0A2T7A7U1"/>
<evidence type="ECO:0000313" key="1">
    <source>
        <dbReference type="EMBL" id="PUU83807.1"/>
    </source>
</evidence>
<dbReference type="STRING" id="42251.A0A2T7A7U1"/>
<evidence type="ECO:0000313" key="2">
    <source>
        <dbReference type="Proteomes" id="UP000244722"/>
    </source>
</evidence>
<sequence>MASAVSHQVAIARTSLAAGLLRPDPTAVSRDDISSFHALLEQALSNCSPSNIQITTHTFSPDRTALMMKERNKNEEILGDLNFIVKHGTSATPTARPTASVVKAKVLVEKPLLLPPFHGDPSLPFYDLPAANMLPHLIPNSPTPINPRLMKPIQFSTLVPNESLVAAVKDFIKSVDDMFNGDDALMEDPDAIGGGGGEGYYGCSRGFCEKMKQKKRAALKEKRDSRRRNDSYSLDGVSRLESRVKGRPSGLSHAATRNDYRTEAFELAIQTGETDEVQYLFENVTIETLYGASAMGAKICIYKLG</sequence>